<evidence type="ECO:0000313" key="2">
    <source>
        <dbReference type="EMBL" id="TES84825.1"/>
    </source>
</evidence>
<dbReference type="AlphaFoldDB" id="A0A523QH59"/>
<dbReference type="Proteomes" id="UP000320781">
    <property type="component" value="Unassembled WGS sequence"/>
</dbReference>
<gene>
    <name evidence="2" type="ORF">E3J95_05900</name>
</gene>
<reference evidence="2 3" key="1">
    <citation type="submission" date="2019-03" db="EMBL/GenBank/DDBJ databases">
        <title>Metabolic potential of uncultured bacteria and archaea associated with petroleum seepage in deep-sea sediments.</title>
        <authorList>
            <person name="Dong X."/>
            <person name="Hubert C."/>
        </authorList>
    </citation>
    <scope>NUCLEOTIDE SEQUENCE [LARGE SCALE GENOMIC DNA]</scope>
    <source>
        <strain evidence="2">E44_bin92</strain>
    </source>
</reference>
<dbReference type="Pfam" id="PF14452">
    <property type="entry name" value="Multi_ubiq"/>
    <property type="match status" value="1"/>
</dbReference>
<protein>
    <recommendedName>
        <fullName evidence="1">Multi-ubiquitin domain-containing protein</fullName>
    </recommendedName>
</protein>
<organism evidence="2 3">
    <name type="scientific">Aerophobetes bacterium</name>
    <dbReference type="NCBI Taxonomy" id="2030807"/>
    <lineage>
        <taxon>Bacteria</taxon>
        <taxon>Candidatus Aerophobota</taxon>
    </lineage>
</organism>
<feature type="domain" description="Multi-ubiquitin" evidence="1">
    <location>
        <begin position="13"/>
        <end position="71"/>
    </location>
</feature>
<comment type="caution">
    <text evidence="2">The sequence shown here is derived from an EMBL/GenBank/DDBJ whole genome shotgun (WGS) entry which is preliminary data.</text>
</comment>
<evidence type="ECO:0000259" key="1">
    <source>
        <dbReference type="Pfam" id="PF14452"/>
    </source>
</evidence>
<proteinExistence type="predicted"/>
<evidence type="ECO:0000313" key="3">
    <source>
        <dbReference type="Proteomes" id="UP000320781"/>
    </source>
</evidence>
<sequence>MKNNSEHPGRIVIFINDQRHFAPSPTMTGAEIKQLGDIPEGNILYKEEPGVHPDTRIPDDMVVELRSGMKFYDLPPAVKG</sequence>
<name>A0A523QH59_UNCAE</name>
<accession>A0A523QH59</accession>
<dbReference type="InterPro" id="IPR027802">
    <property type="entry name" value="Multi-ubiquitin_dom"/>
</dbReference>
<dbReference type="EMBL" id="SOKU01000288">
    <property type="protein sequence ID" value="TES84825.1"/>
    <property type="molecule type" value="Genomic_DNA"/>
</dbReference>